<organism evidence="4">
    <name type="scientific">Grosmannia clavigera (strain kw1407 / UAMH 11150)</name>
    <name type="common">Blue stain fungus</name>
    <name type="synonym">Graphiocladiella clavigera</name>
    <dbReference type="NCBI Taxonomy" id="655863"/>
    <lineage>
        <taxon>Eukaryota</taxon>
        <taxon>Fungi</taxon>
        <taxon>Dikarya</taxon>
        <taxon>Ascomycota</taxon>
        <taxon>Pezizomycotina</taxon>
        <taxon>Sordariomycetes</taxon>
        <taxon>Sordariomycetidae</taxon>
        <taxon>Ophiostomatales</taxon>
        <taxon>Ophiostomataceae</taxon>
        <taxon>Leptographium</taxon>
    </lineage>
</organism>
<dbReference type="HOGENOM" id="CLU_010595_0_0_1"/>
<evidence type="ECO:0000313" key="3">
    <source>
        <dbReference type="EMBL" id="EFX06127.1"/>
    </source>
</evidence>
<protein>
    <recommendedName>
        <fullName evidence="5">Methyltransferase type 11</fullName>
    </recommendedName>
</protein>
<dbReference type="Gene3D" id="3.40.50.150">
    <property type="entry name" value="Vaccinia Virus protein VP39"/>
    <property type="match status" value="1"/>
</dbReference>
<proteinExistence type="inferred from homology"/>
<gene>
    <name evidence="3" type="ORF">CMQ_4196</name>
</gene>
<dbReference type="InterPro" id="IPR029063">
    <property type="entry name" value="SAM-dependent_MTases_sf"/>
</dbReference>
<dbReference type="PANTHER" id="PTHR43591">
    <property type="entry name" value="METHYLTRANSFERASE"/>
    <property type="match status" value="1"/>
</dbReference>
<name>F0XAT4_GROCL</name>
<evidence type="ECO:0008006" key="5">
    <source>
        <dbReference type="Google" id="ProtNLM"/>
    </source>
</evidence>
<keyword evidence="4" id="KW-1185">Reference proteome</keyword>
<dbReference type="Pfam" id="PF13489">
    <property type="entry name" value="Methyltransf_23"/>
    <property type="match status" value="1"/>
</dbReference>
<dbReference type="InParanoid" id="F0XAT4"/>
<dbReference type="SUPFAM" id="SSF53335">
    <property type="entry name" value="S-adenosyl-L-methionine-dependent methyltransferases"/>
    <property type="match status" value="1"/>
</dbReference>
<accession>F0XAT4</accession>
<dbReference type="EMBL" id="GL629735">
    <property type="protein sequence ID" value="EFX06127.1"/>
    <property type="molecule type" value="Genomic_DNA"/>
</dbReference>
<feature type="compositionally biased region" description="Acidic residues" evidence="2">
    <location>
        <begin position="38"/>
        <end position="49"/>
    </location>
</feature>
<dbReference type="OrthoDB" id="2013972at2759"/>
<dbReference type="eggNOG" id="ENOG502QRP4">
    <property type="taxonomic scope" value="Eukaryota"/>
</dbReference>
<reference evidence="3 4" key="1">
    <citation type="journal article" date="2011" name="Proc. Natl. Acad. Sci. U.S.A.">
        <title>Genome and transcriptome analyses of the mountain pine beetle-fungal symbiont Grosmannia clavigera, a lodgepole pine pathogen.</title>
        <authorList>
            <person name="DiGuistini S."/>
            <person name="Wang Y."/>
            <person name="Liao N.Y."/>
            <person name="Taylor G."/>
            <person name="Tanguay P."/>
            <person name="Feau N."/>
            <person name="Henrissat B."/>
            <person name="Chan S.K."/>
            <person name="Hesse-Orce U."/>
            <person name="Alamouti S.M."/>
            <person name="Tsui C.K.M."/>
            <person name="Docking R.T."/>
            <person name="Levasseur A."/>
            <person name="Haridas S."/>
            <person name="Robertson G."/>
            <person name="Birol I."/>
            <person name="Holt R.A."/>
            <person name="Marra M.A."/>
            <person name="Hamelin R.C."/>
            <person name="Hirst M."/>
            <person name="Jones S.J.M."/>
            <person name="Bohlmann J."/>
            <person name="Breuil C."/>
        </authorList>
    </citation>
    <scope>NUCLEOTIDE SEQUENCE [LARGE SCALE GENOMIC DNA]</scope>
    <source>
        <strain evidence="4">kw1407 / UAMH 11150</strain>
    </source>
</reference>
<dbReference type="RefSeq" id="XP_014175609.1">
    <property type="nucleotide sequence ID" value="XM_014320134.1"/>
</dbReference>
<dbReference type="GO" id="GO:0008168">
    <property type="term" value="F:methyltransferase activity"/>
    <property type="evidence" value="ECO:0007669"/>
    <property type="project" value="TreeGrafter"/>
</dbReference>
<dbReference type="PANTHER" id="PTHR43591:SF10">
    <property type="entry name" value="ABC TRANSMEMBRANE TYPE-1 DOMAIN-CONTAINING PROTEIN-RELATED"/>
    <property type="match status" value="1"/>
</dbReference>
<dbReference type="Proteomes" id="UP000007796">
    <property type="component" value="Unassembled WGS sequence"/>
</dbReference>
<dbReference type="CDD" id="cd02440">
    <property type="entry name" value="AdoMet_MTases"/>
    <property type="match status" value="1"/>
</dbReference>
<evidence type="ECO:0000256" key="2">
    <source>
        <dbReference type="SAM" id="MobiDB-lite"/>
    </source>
</evidence>
<evidence type="ECO:0000313" key="4">
    <source>
        <dbReference type="Proteomes" id="UP000007796"/>
    </source>
</evidence>
<dbReference type="STRING" id="655863.F0XAT4"/>
<dbReference type="GeneID" id="25977380"/>
<comment type="similarity">
    <text evidence="1">Belongs to the methyltransferase superfamily. LaeA methyltransferase family.</text>
</comment>
<sequence length="279" mass="31149">MSKSTSNGPAPPEAISHVASTTIPPTFDEPILAAEVPDGGDGDDLEEDRDSAYDDTFSALTASLSSSVLQYRSFHGRTFHSDKYNAYFVPNDNQQQESLDISDFGDKFPNAQVIGTDISPIQSIWVPPNTKFEMEDATQSWTWPDNEFDFIHMRYLVGAISDWNALFAQAYRCCAPSGWFESCEIHVEHLCDDGTDQKAPVLKQFWRLYEEAVPIIGRSMRVSIDGTQRKAMEAVGFVNIQEKAFKLPVGGWPADKKLSEIGQYNQLTLLNDLEGTFSI</sequence>
<evidence type="ECO:0000256" key="1">
    <source>
        <dbReference type="ARBA" id="ARBA00038158"/>
    </source>
</evidence>
<feature type="region of interest" description="Disordered" evidence="2">
    <location>
        <begin position="1"/>
        <end position="49"/>
    </location>
</feature>
<dbReference type="AlphaFoldDB" id="F0XAT4"/>